<sequence length="174" mass="18778">MTTSSNPTEPNTTRAVIAPMEPEHGPQVLAIYQAGIDTGNATFATAAPTWPDFDRDHLPDHRFVALDPNGNVTGWIAASPASSLCVYTGVIEHSVYVDPNHSGKGVGTALLQALIDSTETAGVWTIETGIFPENHASLALHHAHGFRTVGTRERIGQHNGHWRDVVLIERRSNT</sequence>
<accession>M3VDF9</accession>
<dbReference type="InterPro" id="IPR016181">
    <property type="entry name" value="Acyl_CoA_acyltransferase"/>
</dbReference>
<dbReference type="Gene3D" id="3.40.630.30">
    <property type="match status" value="1"/>
</dbReference>
<evidence type="ECO:0000259" key="3">
    <source>
        <dbReference type="PROSITE" id="PS51186"/>
    </source>
</evidence>
<keyword evidence="5" id="KW-1185">Reference proteome</keyword>
<dbReference type="EMBL" id="BAOP01000003">
    <property type="protein sequence ID" value="GAC78419.1"/>
    <property type="molecule type" value="Genomic_DNA"/>
</dbReference>
<dbReference type="PANTHER" id="PTHR43072:SF23">
    <property type="entry name" value="UPF0039 PROTEIN C11D3.02C"/>
    <property type="match status" value="1"/>
</dbReference>
<dbReference type="CDD" id="cd04301">
    <property type="entry name" value="NAT_SF"/>
    <property type="match status" value="1"/>
</dbReference>
<dbReference type="PANTHER" id="PTHR43072">
    <property type="entry name" value="N-ACETYLTRANSFERASE"/>
    <property type="match status" value="1"/>
</dbReference>
<keyword evidence="2" id="KW-0012">Acyltransferase</keyword>
<name>M3VDF9_GORML</name>
<dbReference type="RefSeq" id="WP_008376398.1">
    <property type="nucleotide sequence ID" value="NZ_BAOP01000003.1"/>
</dbReference>
<dbReference type="InterPro" id="IPR000182">
    <property type="entry name" value="GNAT_dom"/>
</dbReference>
<proteinExistence type="predicted"/>
<evidence type="ECO:0000313" key="4">
    <source>
        <dbReference type="EMBL" id="GAC78419.1"/>
    </source>
</evidence>
<keyword evidence="1 4" id="KW-0808">Transferase</keyword>
<dbReference type="Pfam" id="PF00583">
    <property type="entry name" value="Acetyltransf_1"/>
    <property type="match status" value="1"/>
</dbReference>
<evidence type="ECO:0000313" key="5">
    <source>
        <dbReference type="Proteomes" id="UP000035009"/>
    </source>
</evidence>
<dbReference type="SUPFAM" id="SSF55729">
    <property type="entry name" value="Acyl-CoA N-acyltransferases (Nat)"/>
    <property type="match status" value="1"/>
</dbReference>
<organism evidence="4 5">
    <name type="scientific">Gordonia malaquae NBRC 108250</name>
    <dbReference type="NCBI Taxonomy" id="1223542"/>
    <lineage>
        <taxon>Bacteria</taxon>
        <taxon>Bacillati</taxon>
        <taxon>Actinomycetota</taxon>
        <taxon>Actinomycetes</taxon>
        <taxon>Mycobacteriales</taxon>
        <taxon>Gordoniaceae</taxon>
        <taxon>Gordonia</taxon>
    </lineage>
</organism>
<dbReference type="eggNOG" id="COG1247">
    <property type="taxonomic scope" value="Bacteria"/>
</dbReference>
<dbReference type="AlphaFoldDB" id="M3VDF9"/>
<evidence type="ECO:0000256" key="1">
    <source>
        <dbReference type="ARBA" id="ARBA00022679"/>
    </source>
</evidence>
<protein>
    <submittedName>
        <fullName evidence="4">Putative acetyltransferase</fullName>
    </submittedName>
</protein>
<dbReference type="Proteomes" id="UP000035009">
    <property type="component" value="Unassembled WGS sequence"/>
</dbReference>
<dbReference type="STRING" id="410332.SAMN04488550_2401"/>
<feature type="domain" description="N-acetyltransferase" evidence="3">
    <location>
        <begin position="15"/>
        <end position="169"/>
    </location>
</feature>
<dbReference type="PROSITE" id="PS51186">
    <property type="entry name" value="GNAT"/>
    <property type="match status" value="1"/>
</dbReference>
<comment type="caution">
    <text evidence="4">The sequence shown here is derived from an EMBL/GenBank/DDBJ whole genome shotgun (WGS) entry which is preliminary data.</text>
</comment>
<dbReference type="GO" id="GO:0016747">
    <property type="term" value="F:acyltransferase activity, transferring groups other than amino-acyl groups"/>
    <property type="evidence" value="ECO:0007669"/>
    <property type="project" value="InterPro"/>
</dbReference>
<reference evidence="4 5" key="1">
    <citation type="submission" date="2013-02" db="EMBL/GenBank/DDBJ databases">
        <title>Whole genome shotgun sequence of Gordonia malaquae NBRC 108250.</title>
        <authorList>
            <person name="Yoshida I."/>
            <person name="Hosoyama A."/>
            <person name="Tsuchikane K."/>
            <person name="Ando Y."/>
            <person name="Baba S."/>
            <person name="Ohji S."/>
            <person name="Hamada M."/>
            <person name="Tamura T."/>
            <person name="Yamazoe A."/>
            <person name="Yamazaki S."/>
            <person name="Fujita N."/>
        </authorList>
    </citation>
    <scope>NUCLEOTIDE SEQUENCE [LARGE SCALE GENOMIC DNA]</scope>
    <source>
        <strain evidence="4 5">NBRC 108250</strain>
    </source>
</reference>
<gene>
    <name evidence="4" type="ORF">GM1_003_01580</name>
</gene>
<evidence type="ECO:0000256" key="2">
    <source>
        <dbReference type="ARBA" id="ARBA00023315"/>
    </source>
</evidence>